<feature type="region of interest" description="Disordered" evidence="2">
    <location>
        <begin position="1"/>
        <end position="30"/>
    </location>
</feature>
<dbReference type="AlphaFoldDB" id="A0A9W5WW34"/>
<keyword evidence="4" id="KW-1185">Reference proteome</keyword>
<protein>
    <submittedName>
        <fullName evidence="3">Chromosome segregation ATPase, putative</fullName>
    </submittedName>
</protein>
<feature type="compositionally biased region" description="Polar residues" evidence="2">
    <location>
        <begin position="119"/>
        <end position="128"/>
    </location>
</feature>
<accession>A0A9W5WW34</accession>
<evidence type="ECO:0000256" key="2">
    <source>
        <dbReference type="SAM" id="MobiDB-lite"/>
    </source>
</evidence>
<feature type="compositionally biased region" description="Low complexity" evidence="2">
    <location>
        <begin position="99"/>
        <end position="110"/>
    </location>
</feature>
<dbReference type="EMBL" id="BLIY01000024">
    <property type="protein sequence ID" value="GFE55695.1"/>
    <property type="molecule type" value="Genomic_DNA"/>
</dbReference>
<name>A0A9W5WW34_BABOV</name>
<feature type="region of interest" description="Disordered" evidence="2">
    <location>
        <begin position="97"/>
        <end position="128"/>
    </location>
</feature>
<feature type="region of interest" description="Disordered" evidence="2">
    <location>
        <begin position="920"/>
        <end position="1051"/>
    </location>
</feature>
<sequence>MAGKKKLRMRSPRPQNDSTPAEHTDESDNMVKMVAVYKEDGGIKAFVPKDSFDSKQDEFLESSSDDLAGILGKSGSNAGSGGWISQTIAMFNKARGRTSSVHSQASSVSSRRTIKQETFDSTQQNSSEPEIDILKDLQSDVSEIQSPCGTPRSDCHRQEGASIRQFSSLSNRLLSENNMSEYMDAATGIALGDIKDFEEIINNMIDAKLSACVEKCDMEMQAVRSEQEQILKRVVDDVMNQVDARMTEMCSKLEQKCTDLILENNANELLDTRIKDAIEEAKAAMQVSIKQDVDAKLERMASDIHDKIEPQMESIDEKLQTAIILVNENESLVHSMSDTIMEMVDSKLQGVGSKHDLDVTEFQETVNAELDDCKNKNVQCEQKIEDVVSRIESLKGDLDSIESKLQKHSSSLMDELTRLDSKWDGVVNKEELDDILENVKTLCTEVENKAVGIAAQECDEKLGVWAMDMEDKLSQDFYRMVEDRVQDLSSSLLKQLTNTIEQKLRGLGGASSDGGIRELSPRSGDAVVMGTDADSFVKTLRSTIQAEIQKALEPITPGKTETVDNGGVVKNIVNIMEQCEKQVDDATVASTRLQELNKNAMEVVEQMKKYIALASSYQQEAPQTEGISHLENVEEVVTTNKEVSNIIIDGVRSISEDGYCNVYSQQPFGQMVQTSNYTPASVDQDIVRSGCMENKDTTRLVSGMLCGMSVPQVRSARADTRCSTLPMELVRCQDNAKMAHYDCTFTGPSQAVEVKYVNINGQVMKVTQEHLKLSQAFGDFHKFVKGNGDEVIGVIKKSKLGDKTAGGVYEKIRFISDLIKTKCNFVDSTANPSELVVSGMDGNNLLDMIKGSVDAMEEKLKLVKEIAETVYDKDLFLANWFVDFGIVSNEIDIKGPLTADLLKHCYDPLIKKNGELSQLKNILDGKPPKDSEEEEEESDHEDCPHPDHHGGVSVPGAPQFSRLGPTRTPRSRGATTANSGSVAGQTSGDQGTATTPSTGSVSSPGAQPVSTPTQEATQTTGTVNSKAQTAPSAPAPPQGKNLTQATEQNAGASQSGFNALAIGAMSVMLLSVF</sequence>
<proteinExistence type="predicted"/>
<feature type="coiled-coil region" evidence="1">
    <location>
        <begin position="363"/>
        <end position="449"/>
    </location>
</feature>
<feature type="compositionally biased region" description="Basic and acidic residues" evidence="2">
    <location>
        <begin position="941"/>
        <end position="950"/>
    </location>
</feature>
<evidence type="ECO:0000313" key="3">
    <source>
        <dbReference type="EMBL" id="GFE55695.1"/>
    </source>
</evidence>
<comment type="caution">
    <text evidence="3">The sequence shown here is derived from an EMBL/GenBank/DDBJ whole genome shotgun (WGS) entry which is preliminary data.</text>
</comment>
<feature type="compositionally biased region" description="Low complexity" evidence="2">
    <location>
        <begin position="991"/>
        <end position="1032"/>
    </location>
</feature>
<feature type="compositionally biased region" description="Polar residues" evidence="2">
    <location>
        <begin position="973"/>
        <end position="990"/>
    </location>
</feature>
<evidence type="ECO:0000313" key="4">
    <source>
        <dbReference type="Proteomes" id="UP001057455"/>
    </source>
</evidence>
<gene>
    <name evidence="3" type="ORF">BaOVIS_030990</name>
</gene>
<organism evidence="3 4">
    <name type="scientific">Babesia ovis</name>
    <dbReference type="NCBI Taxonomy" id="5869"/>
    <lineage>
        <taxon>Eukaryota</taxon>
        <taxon>Sar</taxon>
        <taxon>Alveolata</taxon>
        <taxon>Apicomplexa</taxon>
        <taxon>Aconoidasida</taxon>
        <taxon>Piroplasmida</taxon>
        <taxon>Babesiidae</taxon>
        <taxon>Babesia</taxon>
    </lineage>
</organism>
<dbReference type="OrthoDB" id="365496at2759"/>
<dbReference type="Proteomes" id="UP001057455">
    <property type="component" value="Unassembled WGS sequence"/>
</dbReference>
<feature type="compositionally biased region" description="Basic residues" evidence="2">
    <location>
        <begin position="1"/>
        <end position="11"/>
    </location>
</feature>
<feature type="compositionally biased region" description="Polar residues" evidence="2">
    <location>
        <begin position="1040"/>
        <end position="1051"/>
    </location>
</feature>
<evidence type="ECO:0000256" key="1">
    <source>
        <dbReference type="SAM" id="Coils"/>
    </source>
</evidence>
<reference evidence="3" key="1">
    <citation type="submission" date="2019-12" db="EMBL/GenBank/DDBJ databases">
        <title>Genome sequence of Babesia ovis.</title>
        <authorList>
            <person name="Yamagishi J."/>
            <person name="Sevinc F."/>
            <person name="Xuan X."/>
        </authorList>
    </citation>
    <scope>NUCLEOTIDE SEQUENCE</scope>
    <source>
        <strain evidence="3">Selcuk</strain>
    </source>
</reference>
<feature type="compositionally biased region" description="Acidic residues" evidence="2">
    <location>
        <begin position="931"/>
        <end position="940"/>
    </location>
</feature>
<keyword evidence="1" id="KW-0175">Coiled coil</keyword>